<evidence type="ECO:0000313" key="2">
    <source>
        <dbReference type="Proteomes" id="UP000067320"/>
    </source>
</evidence>
<dbReference type="RefSeq" id="WP_032984177.1">
    <property type="nucleotide sequence ID" value="NZ_CAKW01000049.1"/>
</dbReference>
<dbReference type="EMBL" id="CP012264">
    <property type="protein sequence ID" value="ALB63533.1"/>
    <property type="molecule type" value="Genomic_DNA"/>
</dbReference>
<accession>A0ABM5VER1</accession>
<proteinExistence type="predicted"/>
<evidence type="ECO:0000313" key="1">
    <source>
        <dbReference type="EMBL" id="ALB63533.1"/>
    </source>
</evidence>
<reference evidence="2" key="2">
    <citation type="submission" date="2015-09" db="EMBL/GenBank/DDBJ databases">
        <title>Cronobacter genome sequencing and assembly.</title>
        <authorList>
            <person name="Descombes P."/>
            <person name="Baert L."/>
            <person name="Ngom-Bru C."/>
            <person name="Barretto C."/>
        </authorList>
    </citation>
    <scope>NUCLEOTIDE SEQUENCE [LARGE SCALE GENOMIC DNA]</scope>
    <source>
        <strain evidence="2">LMG 26250</strain>
    </source>
</reference>
<dbReference type="InterPro" id="IPR010455">
    <property type="entry name" value="Phage_82_GpQ"/>
</dbReference>
<protein>
    <submittedName>
        <fullName evidence="1">Antiterminator</fullName>
    </submittedName>
</protein>
<organism evidence="1 2">
    <name type="scientific">Cronobacter condimenti 1330</name>
    <dbReference type="NCBI Taxonomy" id="1073999"/>
    <lineage>
        <taxon>Bacteria</taxon>
        <taxon>Pseudomonadati</taxon>
        <taxon>Pseudomonadota</taxon>
        <taxon>Gammaproteobacteria</taxon>
        <taxon>Enterobacterales</taxon>
        <taxon>Enterobacteriaceae</taxon>
        <taxon>Cronobacter</taxon>
    </lineage>
</organism>
<keyword evidence="2" id="KW-1185">Reference proteome</keyword>
<name>A0ABM5VER1_9ENTR</name>
<reference evidence="1 2" key="3">
    <citation type="journal article" date="2016" name="Genome Announc.">
        <title>Fully Closed Genome Sequences of Five Type Strains of the Genus Cronobacter and One Cronobacter sakazakii Strain.</title>
        <authorList>
            <person name="Moine D."/>
            <person name="Kassam M."/>
            <person name="Baert L."/>
            <person name="Tang Y."/>
            <person name="Barretto C."/>
            <person name="Ngom Bru C."/>
            <person name="Klijn A."/>
            <person name="Descombes P."/>
        </authorList>
    </citation>
    <scope>NUCLEOTIDE SEQUENCE [LARGE SCALE GENOMIC DNA]</scope>
    <source>
        <strain evidence="1 2">LMG 26250</strain>
    </source>
</reference>
<sequence length="234" mass="26440">MRAQAYEFIRQELIMATADLSGSTKGQLVAFAENAQLITNRYKRKPLKVTDPETGELVKVWNEPVPGVQSRAKGSHIPLVLPVEFATASWRRAVLALEPHETAWLMWCYGENTRYAYQTEIVRWGWETFAAELAGKRIAAKTLARLRALVWLAAQDVKRELRGGIGAGKTYQQNELAALADVTAKNWWKSYAMHWEAMRAVFERLDQSALINADATRRKQKSANSATMLAKVDF</sequence>
<reference evidence="2" key="1">
    <citation type="submission" date="2015-07" db="EMBL/GenBank/DDBJ databases">
        <authorList>
            <person name="Moine D."/>
            <person name="Kassam M."/>
        </authorList>
    </citation>
    <scope>NUCLEOTIDE SEQUENCE [LARGE SCALE GENOMIC DNA]</scope>
    <source>
        <strain evidence="2">LMG 26250</strain>
    </source>
</reference>
<dbReference type="Proteomes" id="UP000067320">
    <property type="component" value="Chromosome"/>
</dbReference>
<gene>
    <name evidence="1" type="ORF">AFK62_13925</name>
</gene>
<dbReference type="Pfam" id="PF06323">
    <property type="entry name" value="Phage_antiter_Q"/>
    <property type="match status" value="1"/>
</dbReference>